<dbReference type="PANTHER" id="PTHR11941">
    <property type="entry name" value="ENOYL-COA HYDRATASE-RELATED"/>
    <property type="match status" value="1"/>
</dbReference>
<dbReference type="InterPro" id="IPR001753">
    <property type="entry name" value="Enoyl-CoA_hydra/iso"/>
</dbReference>
<dbReference type="PANTHER" id="PTHR11941:SF124">
    <property type="entry name" value="ENOYL-COA HYDRATASE ECHA13-RELATED"/>
    <property type="match status" value="1"/>
</dbReference>
<protein>
    <submittedName>
        <fullName evidence="1">Enoyl-CoA hydratase</fullName>
    </submittedName>
</protein>
<keyword evidence="2" id="KW-1185">Reference proteome</keyword>
<comment type="caution">
    <text evidence="1">The sequence shown here is derived from an EMBL/GenBank/DDBJ whole genome shotgun (WGS) entry which is preliminary data.</text>
</comment>
<gene>
    <name evidence="1" type="ORF">A9A59_0926</name>
</gene>
<sequence>MPTFETVIYEIPAPGVARITQNRPEARNAQNYQLTYDLNAAFDEAAADESVKVIILAGAGPHFSAGHDLRGGGPPLSSFPTVGTWREFNKKGAEGYMAVEEEIYLGMCRRWRNIPKPTIAQVQGKCIAGGLMLAWVCDLIIASDDAMFSDPVVQMGVCGVEYFAHPWELGHRKAKEMLFTADWITAQDAYRLGMVNHVVPREELESFTLALAEKIAQKPSFALKLAKEAVNQTLEAQGQWQAMLAVFNLHQLAHSHNQELYGMRIDPNGIPGAVRRQ</sequence>
<dbReference type="RefSeq" id="WP_098503165.1">
    <property type="nucleotide sequence ID" value="NZ_PDJQ01000001.1"/>
</dbReference>
<dbReference type="GO" id="GO:0006635">
    <property type="term" value="P:fatty acid beta-oxidation"/>
    <property type="evidence" value="ECO:0007669"/>
    <property type="project" value="TreeGrafter"/>
</dbReference>
<dbReference type="Pfam" id="PF00378">
    <property type="entry name" value="ECH_1"/>
    <property type="match status" value="1"/>
</dbReference>
<dbReference type="SUPFAM" id="SSF52096">
    <property type="entry name" value="ClpP/crotonase"/>
    <property type="match status" value="1"/>
</dbReference>
<reference evidence="1 2" key="1">
    <citation type="submission" date="2017-09" db="EMBL/GenBank/DDBJ databases">
        <title>Sequencing the genomes of two abundant thermophiles in Great Basin hot springs: Thermocrinis jamiesonii and novel Chloroflexi Thermoflexus hugenholtzii.</title>
        <authorList>
            <person name="Hedlund B."/>
        </authorList>
    </citation>
    <scope>NUCLEOTIDE SEQUENCE [LARGE SCALE GENOMIC DNA]</scope>
    <source>
        <strain evidence="1 2">G233</strain>
    </source>
</reference>
<dbReference type="GO" id="GO:0003824">
    <property type="term" value="F:catalytic activity"/>
    <property type="evidence" value="ECO:0007669"/>
    <property type="project" value="UniProtKB-ARBA"/>
</dbReference>
<dbReference type="InterPro" id="IPR029045">
    <property type="entry name" value="ClpP/crotonase-like_dom_sf"/>
</dbReference>
<organism evidence="1 2">
    <name type="scientific">Tepidiforma thermophila (strain KCTC 52669 / CGMCC 1.13589 / G233)</name>
    <dbReference type="NCBI Taxonomy" id="2761530"/>
    <lineage>
        <taxon>Bacteria</taxon>
        <taxon>Bacillati</taxon>
        <taxon>Chloroflexota</taxon>
        <taxon>Tepidiformia</taxon>
        <taxon>Tepidiformales</taxon>
        <taxon>Tepidiformaceae</taxon>
        <taxon>Tepidiforma</taxon>
    </lineage>
</organism>
<dbReference type="Gene3D" id="3.90.226.10">
    <property type="entry name" value="2-enoyl-CoA Hydratase, Chain A, domain 1"/>
    <property type="match status" value="1"/>
</dbReference>
<dbReference type="AlphaFoldDB" id="A0A2A9HED5"/>
<accession>A0A2A9HED5</accession>
<dbReference type="NCBIfam" id="NF006140">
    <property type="entry name" value="PRK08290.1"/>
    <property type="match status" value="1"/>
</dbReference>
<evidence type="ECO:0000313" key="2">
    <source>
        <dbReference type="Proteomes" id="UP000223071"/>
    </source>
</evidence>
<dbReference type="EMBL" id="PDJQ01000001">
    <property type="protein sequence ID" value="PFG73723.1"/>
    <property type="molecule type" value="Genomic_DNA"/>
</dbReference>
<evidence type="ECO:0000313" key="1">
    <source>
        <dbReference type="EMBL" id="PFG73723.1"/>
    </source>
</evidence>
<dbReference type="Proteomes" id="UP000223071">
    <property type="component" value="Unassembled WGS sequence"/>
</dbReference>
<proteinExistence type="predicted"/>
<name>A0A2A9HED5_TEPT2</name>
<dbReference type="CDD" id="cd06558">
    <property type="entry name" value="crotonase-like"/>
    <property type="match status" value="1"/>
</dbReference>